<protein>
    <submittedName>
        <fullName evidence="1">Uncharacterized protein</fullName>
    </submittedName>
</protein>
<accession>A0ABP8DJC9</accession>
<keyword evidence="2" id="KW-1185">Reference proteome</keyword>
<organism evidence="1 2">
    <name type="scientific">Dactylosporangium darangshiense</name>
    <dbReference type="NCBI Taxonomy" id="579108"/>
    <lineage>
        <taxon>Bacteria</taxon>
        <taxon>Bacillati</taxon>
        <taxon>Actinomycetota</taxon>
        <taxon>Actinomycetes</taxon>
        <taxon>Micromonosporales</taxon>
        <taxon>Micromonosporaceae</taxon>
        <taxon>Dactylosporangium</taxon>
    </lineage>
</organism>
<comment type="caution">
    <text evidence="1">The sequence shown here is derived from an EMBL/GenBank/DDBJ whole genome shotgun (WGS) entry which is preliminary data.</text>
</comment>
<reference evidence="2" key="1">
    <citation type="journal article" date="2019" name="Int. J. Syst. Evol. Microbiol.">
        <title>The Global Catalogue of Microorganisms (GCM) 10K type strain sequencing project: providing services to taxonomists for standard genome sequencing and annotation.</title>
        <authorList>
            <consortium name="The Broad Institute Genomics Platform"/>
            <consortium name="The Broad Institute Genome Sequencing Center for Infectious Disease"/>
            <person name="Wu L."/>
            <person name="Ma J."/>
        </authorList>
    </citation>
    <scope>NUCLEOTIDE SEQUENCE [LARGE SCALE GENOMIC DNA]</scope>
    <source>
        <strain evidence="2">JCM 17441</strain>
    </source>
</reference>
<gene>
    <name evidence="1" type="ORF">GCM10022255_071160</name>
</gene>
<dbReference type="Proteomes" id="UP001500620">
    <property type="component" value="Unassembled WGS sequence"/>
</dbReference>
<dbReference type="EMBL" id="BAABAT010000025">
    <property type="protein sequence ID" value="GAA4256811.1"/>
    <property type="molecule type" value="Genomic_DNA"/>
</dbReference>
<proteinExistence type="predicted"/>
<name>A0ABP8DJC9_9ACTN</name>
<evidence type="ECO:0000313" key="1">
    <source>
        <dbReference type="EMBL" id="GAA4256811.1"/>
    </source>
</evidence>
<sequence>MVGTDVGPPQPGEALGVAITGHTEYLTPQEPNMIKTVLHPVSDL</sequence>
<evidence type="ECO:0000313" key="2">
    <source>
        <dbReference type="Proteomes" id="UP001500620"/>
    </source>
</evidence>